<evidence type="ECO:0008006" key="3">
    <source>
        <dbReference type="Google" id="ProtNLM"/>
    </source>
</evidence>
<dbReference type="EMBL" id="PUHY01000012">
    <property type="protein sequence ID" value="PQO32072.1"/>
    <property type="molecule type" value="Genomic_DNA"/>
</dbReference>
<dbReference type="OrthoDB" id="5702724at2"/>
<dbReference type="GO" id="GO:0008237">
    <property type="term" value="F:metallopeptidase activity"/>
    <property type="evidence" value="ECO:0007669"/>
    <property type="project" value="InterPro"/>
</dbReference>
<dbReference type="Gene3D" id="3.40.390.10">
    <property type="entry name" value="Collagenase (Catalytic Domain)"/>
    <property type="match status" value="1"/>
</dbReference>
<dbReference type="RefSeq" id="WP_105331085.1">
    <property type="nucleotide sequence ID" value="NZ_PUHY01000012.1"/>
</dbReference>
<accession>A0A2S8FIT1</accession>
<organism evidence="1 2">
    <name type="scientific">Blastopirellula marina</name>
    <dbReference type="NCBI Taxonomy" id="124"/>
    <lineage>
        <taxon>Bacteria</taxon>
        <taxon>Pseudomonadati</taxon>
        <taxon>Planctomycetota</taxon>
        <taxon>Planctomycetia</taxon>
        <taxon>Pirellulales</taxon>
        <taxon>Pirellulaceae</taxon>
        <taxon>Blastopirellula</taxon>
    </lineage>
</organism>
<name>A0A2S8FIT1_9BACT</name>
<evidence type="ECO:0000313" key="2">
    <source>
        <dbReference type="Proteomes" id="UP000238322"/>
    </source>
</evidence>
<comment type="caution">
    <text evidence="1">The sequence shown here is derived from an EMBL/GenBank/DDBJ whole genome shotgun (WGS) entry which is preliminary data.</text>
</comment>
<proteinExistence type="predicted"/>
<dbReference type="SUPFAM" id="SSF55486">
    <property type="entry name" value="Metalloproteases ('zincins'), catalytic domain"/>
    <property type="match status" value="1"/>
</dbReference>
<protein>
    <recommendedName>
        <fullName evidence="3">Metallopeptidase</fullName>
    </recommendedName>
</protein>
<dbReference type="AlphaFoldDB" id="A0A2S8FIT1"/>
<sequence>MHWFVVLAALVGAEANESAATPDPVDAYHLTSVRGWDVYVHKTLLREDKETGDATMELLDHQLYGVVRCIPKPALTELQKIPIWIEQDNTQDNPCACYHPDIDWLKENGYLLEKEKCVEIASAKTFLEWTHRQPFMLLHELAHGYHDRVLGFDDARVKQAYQAAKKAGGYEEVLHIDGSKRKHYALENHKEYFAEGTEAYFGTNDFYPFTNAEFKQHDPEGYRLIESIWKMPTESKEEKAGDAGNGDDS</sequence>
<reference evidence="1 2" key="1">
    <citation type="submission" date="2018-02" db="EMBL/GenBank/DDBJ databases">
        <title>Comparative genomes isolates from brazilian mangrove.</title>
        <authorList>
            <person name="Araujo J.E."/>
            <person name="Taketani R.G."/>
            <person name="Silva M.C.P."/>
            <person name="Loureco M.V."/>
            <person name="Andreote F.D."/>
        </authorList>
    </citation>
    <scope>NUCLEOTIDE SEQUENCE [LARGE SCALE GENOMIC DNA]</scope>
    <source>
        <strain evidence="1 2">Hex-1 MGV</strain>
    </source>
</reference>
<gene>
    <name evidence="1" type="ORF">C5Y83_17665</name>
</gene>
<dbReference type="Proteomes" id="UP000238322">
    <property type="component" value="Unassembled WGS sequence"/>
</dbReference>
<dbReference type="InterPro" id="IPR024079">
    <property type="entry name" value="MetalloPept_cat_dom_sf"/>
</dbReference>
<evidence type="ECO:0000313" key="1">
    <source>
        <dbReference type="EMBL" id="PQO32072.1"/>
    </source>
</evidence>